<protein>
    <recommendedName>
        <fullName evidence="4">Secreted protein</fullName>
    </recommendedName>
</protein>
<keyword evidence="3" id="KW-1185">Reference proteome</keyword>
<feature type="region of interest" description="Disordered" evidence="1">
    <location>
        <begin position="31"/>
        <end position="101"/>
    </location>
</feature>
<evidence type="ECO:0000256" key="1">
    <source>
        <dbReference type="SAM" id="MobiDB-lite"/>
    </source>
</evidence>
<evidence type="ECO:0008006" key="4">
    <source>
        <dbReference type="Google" id="ProtNLM"/>
    </source>
</evidence>
<name>A0ABN3HTK8_9ACTN</name>
<accession>A0ABN3HTK8</accession>
<evidence type="ECO:0000313" key="3">
    <source>
        <dbReference type="Proteomes" id="UP001500058"/>
    </source>
</evidence>
<organism evidence="2 3">
    <name type="scientific">Streptomyces glaucosporus</name>
    <dbReference type="NCBI Taxonomy" id="284044"/>
    <lineage>
        <taxon>Bacteria</taxon>
        <taxon>Bacillati</taxon>
        <taxon>Actinomycetota</taxon>
        <taxon>Actinomycetes</taxon>
        <taxon>Kitasatosporales</taxon>
        <taxon>Streptomycetaceae</taxon>
        <taxon>Streptomyces</taxon>
    </lineage>
</organism>
<comment type="caution">
    <text evidence="2">The sequence shown here is derived from an EMBL/GenBank/DDBJ whole genome shotgun (WGS) entry which is preliminary data.</text>
</comment>
<proteinExistence type="predicted"/>
<gene>
    <name evidence="2" type="ORF">GCM10010420_08160</name>
</gene>
<dbReference type="EMBL" id="BAAATJ010000002">
    <property type="protein sequence ID" value="GAA2387496.1"/>
    <property type="molecule type" value="Genomic_DNA"/>
</dbReference>
<dbReference type="Proteomes" id="UP001500058">
    <property type="component" value="Unassembled WGS sequence"/>
</dbReference>
<evidence type="ECO:0000313" key="2">
    <source>
        <dbReference type="EMBL" id="GAA2387496.1"/>
    </source>
</evidence>
<sequence>MVFPDSLLAPAVGTGTSRSAALRSSPCVAFRPAGTSPRAAAGTGPRPGATEQEAWVPRPEGDKLPLVRSDAAAAPAGRAHDRRHRGLPRPPTARVAPWDRSDTPLLQAFACKS</sequence>
<reference evidence="2 3" key="1">
    <citation type="journal article" date="2019" name="Int. J. Syst. Evol. Microbiol.">
        <title>The Global Catalogue of Microorganisms (GCM) 10K type strain sequencing project: providing services to taxonomists for standard genome sequencing and annotation.</title>
        <authorList>
            <consortium name="The Broad Institute Genomics Platform"/>
            <consortium name="The Broad Institute Genome Sequencing Center for Infectious Disease"/>
            <person name="Wu L."/>
            <person name="Ma J."/>
        </authorList>
    </citation>
    <scope>NUCLEOTIDE SEQUENCE [LARGE SCALE GENOMIC DNA]</scope>
    <source>
        <strain evidence="2 3">JCM 6921</strain>
    </source>
</reference>
<feature type="compositionally biased region" description="Low complexity" evidence="1">
    <location>
        <begin position="37"/>
        <end position="50"/>
    </location>
</feature>